<evidence type="ECO:0000313" key="1">
    <source>
        <dbReference type="EMBL" id="KAB7789449.1"/>
    </source>
</evidence>
<gene>
    <name evidence="1" type="ORF">F7D08_0401</name>
</gene>
<evidence type="ECO:0000313" key="2">
    <source>
        <dbReference type="Proteomes" id="UP000468413"/>
    </source>
</evidence>
<sequence length="61" mass="6899">MVTSRVWVENMPQYPGIFSLRCDSGDVSARMVLTSTQVELLRASINDALANDAMVRKRLRE</sequence>
<dbReference type="EMBL" id="WBVS01000001">
    <property type="protein sequence ID" value="KAB7789449.1"/>
    <property type="molecule type" value="Genomic_DNA"/>
</dbReference>
<reference evidence="1 2" key="1">
    <citation type="submission" date="2019-09" db="EMBL/GenBank/DDBJ databases">
        <title>Characterization of the phylogenetic diversity of two novel species belonging to the genus Bifidobacterium: Bifidobacterium cebidarum sp. nov. and Bifidobacterium leontopitheci sp. nov.</title>
        <authorList>
            <person name="Lugli G.A."/>
            <person name="Duranti S."/>
            <person name="Milani C."/>
            <person name="Turroni F."/>
            <person name="Ventura M."/>
        </authorList>
    </citation>
    <scope>NUCLEOTIDE SEQUENCE [LARGE SCALE GENOMIC DNA]</scope>
    <source>
        <strain evidence="1 2">LMG 31469</strain>
    </source>
</reference>
<name>A0A6I1GJ68_9BIFI</name>
<proteinExistence type="predicted"/>
<comment type="caution">
    <text evidence="1">The sequence shown here is derived from an EMBL/GenBank/DDBJ whole genome shotgun (WGS) entry which is preliminary data.</text>
</comment>
<protein>
    <submittedName>
        <fullName evidence="1">Uncharacterized protein</fullName>
    </submittedName>
</protein>
<dbReference type="Proteomes" id="UP000468413">
    <property type="component" value="Unassembled WGS sequence"/>
</dbReference>
<accession>A0A6I1GJ68</accession>
<organism evidence="1 2">
    <name type="scientific">Bifidobacterium cebidarum</name>
    <dbReference type="NCBI Taxonomy" id="2650773"/>
    <lineage>
        <taxon>Bacteria</taxon>
        <taxon>Bacillati</taxon>
        <taxon>Actinomycetota</taxon>
        <taxon>Actinomycetes</taxon>
        <taxon>Bifidobacteriales</taxon>
        <taxon>Bifidobacteriaceae</taxon>
        <taxon>Bifidobacterium</taxon>
    </lineage>
</organism>
<dbReference type="RefSeq" id="WP_152209032.1">
    <property type="nucleotide sequence ID" value="NZ_WBVS01000001.1"/>
</dbReference>
<dbReference type="AlphaFoldDB" id="A0A6I1GJ68"/>
<keyword evidence="2" id="KW-1185">Reference proteome</keyword>